<feature type="transmembrane region" description="Helical" evidence="9">
    <location>
        <begin position="41"/>
        <end position="60"/>
    </location>
</feature>
<evidence type="ECO:0000256" key="1">
    <source>
        <dbReference type="ARBA" id="ARBA00000085"/>
    </source>
</evidence>
<feature type="domain" description="Signal transduction histidine kinase subgroup 3 dimerisation and phosphoacceptor" evidence="10">
    <location>
        <begin position="187"/>
        <end position="254"/>
    </location>
</feature>
<dbReference type="GO" id="GO:0016301">
    <property type="term" value="F:kinase activity"/>
    <property type="evidence" value="ECO:0007669"/>
    <property type="project" value="UniProtKB-KW"/>
</dbReference>
<proteinExistence type="predicted"/>
<evidence type="ECO:0000256" key="9">
    <source>
        <dbReference type="SAM" id="Phobius"/>
    </source>
</evidence>
<keyword evidence="4" id="KW-0808">Transferase</keyword>
<keyword evidence="12" id="KW-1185">Reference proteome</keyword>
<keyword evidence="6 11" id="KW-0418">Kinase</keyword>
<keyword evidence="3" id="KW-0597">Phosphoprotein</keyword>
<sequence length="383" mass="40166">MAGLVARLRLAERLAPGWLVVQVLGTLVLIATVGTAKPTPMWVWLLYVSSLACWLLWLVVDSWLPRTSLLLLVAASALPALAVGASTDSTALIMLCVVLGRLATLSTVSAAVIVAVTFLNAVVVVASSLAFGGSASLAFGSAVACVFVMLVGMHPRHYELQAVRSRELLEQTRLAQQEHARAAALDERARIARELHDVLAHSLGALGVQLEVAEVLLTDKGDVAGAVERVRRSRRLAAEGLAEARRAVAALRADVAPLAEAVAELAEQHRTNHAVDIDVITEGEPRFISSAATVALLGTVREALTNAAKHAPGASVTLALSYQVTGIRVDVRNAPPNRVVVAGDEVGGFGLTGMRERVALVGGTLATTPTDDGGWLVTVEVPE</sequence>
<comment type="catalytic activity">
    <reaction evidence="1">
        <text>ATP + protein L-histidine = ADP + protein N-phospho-L-histidine.</text>
        <dbReference type="EC" id="2.7.13.3"/>
    </reaction>
</comment>
<dbReference type="Gene3D" id="1.20.5.1930">
    <property type="match status" value="1"/>
</dbReference>
<gene>
    <name evidence="11" type="ORF">ACFFQA_13410</name>
</gene>
<evidence type="ECO:0000313" key="11">
    <source>
        <dbReference type="EMBL" id="MFB9904934.1"/>
    </source>
</evidence>
<protein>
    <recommendedName>
        <fullName evidence="2">histidine kinase</fullName>
        <ecNumber evidence="2">2.7.13.3</ecNumber>
    </recommendedName>
</protein>
<keyword evidence="7" id="KW-0067">ATP-binding</keyword>
<keyword evidence="8" id="KW-0902">Two-component regulatory system</keyword>
<dbReference type="PANTHER" id="PTHR24421:SF10">
    <property type="entry name" value="NITRATE_NITRITE SENSOR PROTEIN NARQ"/>
    <property type="match status" value="1"/>
</dbReference>
<keyword evidence="5" id="KW-0547">Nucleotide-binding</keyword>
<evidence type="ECO:0000256" key="8">
    <source>
        <dbReference type="ARBA" id="ARBA00023012"/>
    </source>
</evidence>
<comment type="caution">
    <text evidence="11">The sequence shown here is derived from an EMBL/GenBank/DDBJ whole genome shotgun (WGS) entry which is preliminary data.</text>
</comment>
<dbReference type="InterPro" id="IPR011712">
    <property type="entry name" value="Sig_transdc_His_kin_sub3_dim/P"/>
</dbReference>
<dbReference type="Pfam" id="PF07730">
    <property type="entry name" value="HisKA_3"/>
    <property type="match status" value="1"/>
</dbReference>
<dbReference type="InterPro" id="IPR050482">
    <property type="entry name" value="Sensor_HK_TwoCompSys"/>
</dbReference>
<evidence type="ECO:0000256" key="3">
    <source>
        <dbReference type="ARBA" id="ARBA00022553"/>
    </source>
</evidence>
<evidence type="ECO:0000256" key="4">
    <source>
        <dbReference type="ARBA" id="ARBA00022679"/>
    </source>
</evidence>
<dbReference type="SUPFAM" id="SSF55874">
    <property type="entry name" value="ATPase domain of HSP90 chaperone/DNA topoisomerase II/histidine kinase"/>
    <property type="match status" value="1"/>
</dbReference>
<evidence type="ECO:0000313" key="12">
    <source>
        <dbReference type="Proteomes" id="UP001589693"/>
    </source>
</evidence>
<dbReference type="EMBL" id="JBHLZU010000010">
    <property type="protein sequence ID" value="MFB9904934.1"/>
    <property type="molecule type" value="Genomic_DNA"/>
</dbReference>
<evidence type="ECO:0000256" key="7">
    <source>
        <dbReference type="ARBA" id="ARBA00022840"/>
    </source>
</evidence>
<evidence type="ECO:0000259" key="10">
    <source>
        <dbReference type="Pfam" id="PF07730"/>
    </source>
</evidence>
<dbReference type="CDD" id="cd16917">
    <property type="entry name" value="HATPase_UhpB-NarQ-NarX-like"/>
    <property type="match status" value="1"/>
</dbReference>
<feature type="transmembrane region" description="Helical" evidence="9">
    <location>
        <begin position="66"/>
        <end position="85"/>
    </location>
</feature>
<feature type="transmembrane region" description="Helical" evidence="9">
    <location>
        <begin position="129"/>
        <end position="151"/>
    </location>
</feature>
<keyword evidence="9" id="KW-1133">Transmembrane helix</keyword>
<dbReference type="Proteomes" id="UP001589693">
    <property type="component" value="Unassembled WGS sequence"/>
</dbReference>
<feature type="transmembrane region" description="Helical" evidence="9">
    <location>
        <begin position="15"/>
        <end position="34"/>
    </location>
</feature>
<accession>A0ABV5ZZ28</accession>
<evidence type="ECO:0000256" key="6">
    <source>
        <dbReference type="ARBA" id="ARBA00022777"/>
    </source>
</evidence>
<reference evidence="11 12" key="1">
    <citation type="submission" date="2024-09" db="EMBL/GenBank/DDBJ databases">
        <authorList>
            <person name="Sun Q."/>
            <person name="Mori K."/>
        </authorList>
    </citation>
    <scope>NUCLEOTIDE SEQUENCE [LARGE SCALE GENOMIC DNA]</scope>
    <source>
        <strain evidence="11 12">TBRC 7907</strain>
    </source>
</reference>
<evidence type="ECO:0000256" key="2">
    <source>
        <dbReference type="ARBA" id="ARBA00012438"/>
    </source>
</evidence>
<keyword evidence="9" id="KW-0472">Membrane</keyword>
<keyword evidence="9" id="KW-0812">Transmembrane</keyword>
<dbReference type="RefSeq" id="WP_377852135.1">
    <property type="nucleotide sequence ID" value="NZ_JBHLZU010000010.1"/>
</dbReference>
<evidence type="ECO:0000256" key="5">
    <source>
        <dbReference type="ARBA" id="ARBA00022741"/>
    </source>
</evidence>
<dbReference type="InterPro" id="IPR036890">
    <property type="entry name" value="HATPase_C_sf"/>
</dbReference>
<organism evidence="11 12">
    <name type="scientific">Allokutzneria oryzae</name>
    <dbReference type="NCBI Taxonomy" id="1378989"/>
    <lineage>
        <taxon>Bacteria</taxon>
        <taxon>Bacillati</taxon>
        <taxon>Actinomycetota</taxon>
        <taxon>Actinomycetes</taxon>
        <taxon>Pseudonocardiales</taxon>
        <taxon>Pseudonocardiaceae</taxon>
        <taxon>Allokutzneria</taxon>
    </lineage>
</organism>
<dbReference type="EC" id="2.7.13.3" evidence="2"/>
<dbReference type="PANTHER" id="PTHR24421">
    <property type="entry name" value="NITRATE/NITRITE SENSOR PROTEIN NARX-RELATED"/>
    <property type="match status" value="1"/>
</dbReference>
<name>A0ABV5ZZ28_9PSEU</name>
<dbReference type="Gene3D" id="3.30.565.10">
    <property type="entry name" value="Histidine kinase-like ATPase, C-terminal domain"/>
    <property type="match status" value="1"/>
</dbReference>
<feature type="transmembrane region" description="Helical" evidence="9">
    <location>
        <begin position="92"/>
        <end position="123"/>
    </location>
</feature>